<dbReference type="Proteomes" id="UP001319180">
    <property type="component" value="Unassembled WGS sequence"/>
</dbReference>
<dbReference type="InterPro" id="IPR025345">
    <property type="entry name" value="DUF4249"/>
</dbReference>
<name>A0AAP2DGC0_9BACT</name>
<dbReference type="RefSeq" id="WP_254092068.1">
    <property type="nucleotide sequence ID" value="NZ_JAHESC010000031.1"/>
</dbReference>
<dbReference type="Pfam" id="PF14054">
    <property type="entry name" value="DUF4249"/>
    <property type="match status" value="1"/>
</dbReference>
<comment type="caution">
    <text evidence="1">The sequence shown here is derived from an EMBL/GenBank/DDBJ whole genome shotgun (WGS) entry which is preliminary data.</text>
</comment>
<dbReference type="AlphaFoldDB" id="A0AAP2DGC0"/>
<proteinExistence type="predicted"/>
<reference evidence="1 2" key="1">
    <citation type="submission" date="2021-05" db="EMBL/GenBank/DDBJ databases">
        <title>A Polyphasic approach of four new species of the genus Ohtaekwangia: Ohtaekwangia histidinii sp. nov., Ohtaekwangia cretensis sp. nov., Ohtaekwangia indiensis sp. nov., Ohtaekwangia reichenbachii sp. nov. from diverse environment.</title>
        <authorList>
            <person name="Octaviana S."/>
        </authorList>
    </citation>
    <scope>NUCLEOTIDE SEQUENCE [LARGE SCALE GENOMIC DNA]</scope>
    <source>
        <strain evidence="1 2">PWU37</strain>
    </source>
</reference>
<accession>A0AAP2DGC0</accession>
<keyword evidence="2" id="KW-1185">Reference proteome</keyword>
<dbReference type="EMBL" id="JAHESC010000031">
    <property type="protein sequence ID" value="MBT1688842.1"/>
    <property type="molecule type" value="Genomic_DNA"/>
</dbReference>
<evidence type="ECO:0000313" key="2">
    <source>
        <dbReference type="Proteomes" id="UP001319180"/>
    </source>
</evidence>
<protein>
    <submittedName>
        <fullName evidence="1">DUF4249 family protein</fullName>
    </submittedName>
</protein>
<organism evidence="1 2">
    <name type="scientific">Dawidia soli</name>
    <dbReference type="NCBI Taxonomy" id="2782352"/>
    <lineage>
        <taxon>Bacteria</taxon>
        <taxon>Pseudomonadati</taxon>
        <taxon>Bacteroidota</taxon>
        <taxon>Cytophagia</taxon>
        <taxon>Cytophagales</taxon>
        <taxon>Chryseotaleaceae</taxon>
        <taxon>Dawidia</taxon>
    </lineage>
</organism>
<evidence type="ECO:0000313" key="1">
    <source>
        <dbReference type="EMBL" id="MBT1688842.1"/>
    </source>
</evidence>
<sequence>MRMRSLLLFFVFLLTDACVDPLKVPNLAVEQGLVVDGAITDQPGPYTVQLFSAQSLDKDLDKRQYVGGAAVTISDDHGHTVTLTENATGTYQTDAIQGVVGHTYQLGITLEDGRQYESTPVLLEPAGTVDRVFFQFQENSINQNDLTKPQDAFAVYVDATGTPGASNLFRWRWKGIFHYIAFPELRTRGVGRTEIPDPPLCSGWIYTDSTGLDQVGPCECCDCWAPQYSTDALVSENDFINEMEFKTVRVAQIPIDKRLFYEKYHIEVEQMSVSQDIYAFWKLVKAQQQSASDIFQPAVVKIKGTIRCTSDPDEKAYGIFSASAVTKSSVFIRRLDIPKAIPQIDTLKTDCRTIYPGATNQRPPFW</sequence>
<gene>
    <name evidence="1" type="ORF">KK078_19900</name>
</gene>